<dbReference type="GO" id="GO:0009579">
    <property type="term" value="C:thylakoid"/>
    <property type="evidence" value="ECO:0007669"/>
    <property type="project" value="InterPro"/>
</dbReference>
<dbReference type="AlphaFoldDB" id="B8HQN7"/>
<dbReference type="InterPro" id="IPR033344">
    <property type="entry name" value="CURT1"/>
</dbReference>
<feature type="transmembrane region" description="Helical" evidence="2">
    <location>
        <begin position="79"/>
        <end position="99"/>
    </location>
</feature>
<keyword evidence="2" id="KW-0812">Transmembrane</keyword>
<gene>
    <name evidence="4" type="ordered locus">Cyan7425_1658</name>
</gene>
<keyword evidence="2" id="KW-1133">Transmembrane helix</keyword>
<dbReference type="PANTHER" id="PTHR33222:SF4">
    <property type="entry name" value="PROTEIN CURVATURE THYLAKOID 1A, CHLOROPLASTIC"/>
    <property type="match status" value="1"/>
</dbReference>
<dbReference type="GO" id="GO:0016020">
    <property type="term" value="C:membrane"/>
    <property type="evidence" value="ECO:0007669"/>
    <property type="project" value="UniProtKB-SubCell"/>
</dbReference>
<dbReference type="HOGENOM" id="CLU_137945_0_0_3"/>
<dbReference type="InterPro" id="IPR025564">
    <property type="entry name" value="CAAD_dom"/>
</dbReference>
<feature type="transmembrane region" description="Helical" evidence="2">
    <location>
        <begin position="105"/>
        <end position="125"/>
    </location>
</feature>
<organism evidence="4">
    <name type="scientific">Cyanothece sp. (strain PCC 7425 / ATCC 29141)</name>
    <dbReference type="NCBI Taxonomy" id="395961"/>
    <lineage>
        <taxon>Bacteria</taxon>
        <taxon>Bacillati</taxon>
        <taxon>Cyanobacteriota</taxon>
        <taxon>Cyanophyceae</taxon>
        <taxon>Gomontiellales</taxon>
        <taxon>Cyanothecaceae</taxon>
        <taxon>Cyanothece</taxon>
    </lineage>
</organism>
<dbReference type="Pfam" id="PF14159">
    <property type="entry name" value="CAAD"/>
    <property type="match status" value="1"/>
</dbReference>
<comment type="subcellular location">
    <subcellularLocation>
        <location evidence="1">Membrane</location>
        <topology evidence="1">Multi-pass membrane protein</topology>
    </subcellularLocation>
</comment>
<dbReference type="STRING" id="395961.Cyan7425_1658"/>
<dbReference type="KEGG" id="cyn:Cyan7425_1658"/>
<proteinExistence type="predicted"/>
<dbReference type="PANTHER" id="PTHR33222">
    <property type="match status" value="1"/>
</dbReference>
<sequence>MSPEINNEAAEPISAPVTTVEKAPLTVDMTEAGTLSKLPSSQTALSEQDWQQLRTRLSWLLTEFPERMGEVFGEYKQPITTAAIVLAAIPFVAFAAAILEVINAIPLFAPTFELIGFGFTSWFIYRYLLFADRRQEFTQSLEALKQEILGESSDSGESH</sequence>
<evidence type="ECO:0000313" key="4">
    <source>
        <dbReference type="EMBL" id="ACL44027.1"/>
    </source>
</evidence>
<protein>
    <recommendedName>
        <fullName evidence="3">Cyanobacterial aminoacyl-tRNA synthetase CAAD domain-containing protein</fullName>
    </recommendedName>
</protein>
<evidence type="ECO:0000259" key="3">
    <source>
        <dbReference type="Pfam" id="PF14159"/>
    </source>
</evidence>
<name>B8HQN7_CYAP4</name>
<accession>B8HQN7</accession>
<evidence type="ECO:0000256" key="2">
    <source>
        <dbReference type="SAM" id="Phobius"/>
    </source>
</evidence>
<keyword evidence="2" id="KW-0472">Membrane</keyword>
<dbReference type="eggNOG" id="COG2815">
    <property type="taxonomic scope" value="Bacteria"/>
</dbReference>
<evidence type="ECO:0000256" key="1">
    <source>
        <dbReference type="ARBA" id="ARBA00004141"/>
    </source>
</evidence>
<dbReference type="EMBL" id="CP001344">
    <property type="protein sequence ID" value="ACL44027.1"/>
    <property type="molecule type" value="Genomic_DNA"/>
</dbReference>
<feature type="domain" description="Cyanobacterial aminoacyl-tRNA synthetase CAAD" evidence="3">
    <location>
        <begin position="67"/>
        <end position="150"/>
    </location>
</feature>
<reference evidence="4" key="1">
    <citation type="submission" date="2009-01" db="EMBL/GenBank/DDBJ databases">
        <title>Complete sequence of chromosome Cyanothece sp. PCC 7425.</title>
        <authorList>
            <consortium name="US DOE Joint Genome Institute"/>
            <person name="Lucas S."/>
            <person name="Copeland A."/>
            <person name="Lapidus A."/>
            <person name="Glavina del Rio T."/>
            <person name="Dalin E."/>
            <person name="Tice H."/>
            <person name="Bruce D."/>
            <person name="Goodwin L."/>
            <person name="Pitluck S."/>
            <person name="Sims D."/>
            <person name="Meineke L."/>
            <person name="Brettin T."/>
            <person name="Detter J.C."/>
            <person name="Han C."/>
            <person name="Larimer F."/>
            <person name="Land M."/>
            <person name="Hauser L."/>
            <person name="Kyrpides N."/>
            <person name="Ovchinnikova G."/>
            <person name="Liberton M."/>
            <person name="Stoeckel J."/>
            <person name="Banerjee A."/>
            <person name="Singh A."/>
            <person name="Page L."/>
            <person name="Sato H."/>
            <person name="Zhao L."/>
            <person name="Sherman L."/>
            <person name="Pakrasi H."/>
            <person name="Richardson P."/>
        </authorList>
    </citation>
    <scope>NUCLEOTIDE SEQUENCE</scope>
    <source>
        <strain evidence="4">PCC 7425</strain>
    </source>
</reference>
<dbReference type="OrthoDB" id="459910at2"/>